<protein>
    <recommendedName>
        <fullName evidence="1">DUF4232 domain-containing protein</fullName>
    </recommendedName>
</protein>
<gene>
    <name evidence="2" type="ORF">Ade02nite_72660</name>
</gene>
<dbReference type="Pfam" id="PF14016">
    <property type="entry name" value="DUF4232"/>
    <property type="match status" value="1"/>
</dbReference>
<name>A0ABQ3YFB3_9ACTN</name>
<proteinExistence type="predicted"/>
<evidence type="ECO:0000313" key="3">
    <source>
        <dbReference type="Proteomes" id="UP000609879"/>
    </source>
</evidence>
<sequence>MKDCLTRNLEVTDVVDPSGGAAGHHAEFLVFRNTAGFPCTLDGFPGVSFVAGDKGTQVGTAFVRSNARRHPITLAPGERVHATILIADYQNVDAASCKPVQVRGYRVYPPNETAAVFVPRAQTACSAPNEAAGQVQPVAPGASGA</sequence>
<feature type="domain" description="DUF4232" evidence="1">
    <location>
        <begin position="4"/>
        <end position="136"/>
    </location>
</feature>
<keyword evidence="3" id="KW-1185">Reference proteome</keyword>
<dbReference type="Proteomes" id="UP000609879">
    <property type="component" value="Unassembled WGS sequence"/>
</dbReference>
<reference evidence="2 3" key="1">
    <citation type="submission" date="2021-01" db="EMBL/GenBank/DDBJ databases">
        <title>Whole genome shotgun sequence of Actinoplanes deccanensis NBRC 13994.</title>
        <authorList>
            <person name="Komaki H."/>
            <person name="Tamura T."/>
        </authorList>
    </citation>
    <scope>NUCLEOTIDE SEQUENCE [LARGE SCALE GENOMIC DNA]</scope>
    <source>
        <strain evidence="2 3">NBRC 13994</strain>
    </source>
</reference>
<dbReference type="EMBL" id="BOMI01000147">
    <property type="protein sequence ID" value="GID78625.1"/>
    <property type="molecule type" value="Genomic_DNA"/>
</dbReference>
<accession>A0ABQ3YFB3</accession>
<comment type="caution">
    <text evidence="2">The sequence shown here is derived from an EMBL/GenBank/DDBJ whole genome shotgun (WGS) entry which is preliminary data.</text>
</comment>
<evidence type="ECO:0000313" key="2">
    <source>
        <dbReference type="EMBL" id="GID78625.1"/>
    </source>
</evidence>
<organism evidence="2 3">
    <name type="scientific">Paractinoplanes deccanensis</name>
    <dbReference type="NCBI Taxonomy" id="113561"/>
    <lineage>
        <taxon>Bacteria</taxon>
        <taxon>Bacillati</taxon>
        <taxon>Actinomycetota</taxon>
        <taxon>Actinomycetes</taxon>
        <taxon>Micromonosporales</taxon>
        <taxon>Micromonosporaceae</taxon>
        <taxon>Paractinoplanes</taxon>
    </lineage>
</organism>
<dbReference type="InterPro" id="IPR025326">
    <property type="entry name" value="DUF4232"/>
</dbReference>
<evidence type="ECO:0000259" key="1">
    <source>
        <dbReference type="Pfam" id="PF14016"/>
    </source>
</evidence>